<dbReference type="AlphaFoldDB" id="A0A0S4MM38"/>
<name>A0A0S4MM38_ECHMU</name>
<evidence type="ECO:0000313" key="2">
    <source>
        <dbReference type="Proteomes" id="UP000017246"/>
    </source>
</evidence>
<evidence type="ECO:0000313" key="1">
    <source>
        <dbReference type="EMBL" id="CUT99228.1"/>
    </source>
</evidence>
<reference evidence="1" key="1">
    <citation type="journal article" date="2013" name="Nature">
        <title>The genomes of four tapeworm species reveal adaptations to parasitism.</title>
        <authorList>
            <person name="Tsai I.J."/>
            <person name="Zarowiecki M."/>
            <person name="Holroyd N."/>
            <person name="Garciarrubio A."/>
            <person name="Sanchez-Flores A."/>
            <person name="Brooks K.L."/>
            <person name="Tracey A."/>
            <person name="Bobes R.J."/>
            <person name="Fragoso G."/>
            <person name="Sciutto E."/>
            <person name="Aslett M."/>
            <person name="Beasley H."/>
            <person name="Bennett H.M."/>
            <person name="Cai J."/>
            <person name="Camicia F."/>
            <person name="Clark R."/>
            <person name="Cucher M."/>
            <person name="De Silva N."/>
            <person name="Day T.A."/>
            <person name="Deplazes P."/>
            <person name="Estrada K."/>
            <person name="Fernandez C."/>
            <person name="Holland P.W."/>
            <person name="Hou J."/>
            <person name="Hu S."/>
            <person name="Huckvale T."/>
            <person name="Hung S.S."/>
            <person name="Kamenetzky L."/>
            <person name="Keane J.A."/>
            <person name="Kiss F."/>
            <person name="Koziol U."/>
            <person name="Lambert O."/>
            <person name="Liu K."/>
            <person name="Luo X."/>
            <person name="Luo Y."/>
            <person name="Macchiaroli N."/>
            <person name="Nichol S."/>
            <person name="Paps J."/>
            <person name="Parkinson J."/>
            <person name="Pouchkina-Stantcheva N."/>
            <person name="Riddiford N."/>
            <person name="Rosenzvit M."/>
            <person name="Salinas G."/>
            <person name="Wasmuth J.D."/>
            <person name="Zamanian M."/>
            <person name="Zheng Y."/>
            <person name="Cai X."/>
            <person name="Soberon X."/>
            <person name="Olson P.D."/>
            <person name="Laclette J.P."/>
            <person name="Brehm K."/>
            <person name="Berriman M."/>
            <person name="Garciarrubio A."/>
            <person name="Bobes R.J."/>
            <person name="Fragoso G."/>
            <person name="Sanchez-Flores A."/>
            <person name="Estrada K."/>
            <person name="Cevallos M.A."/>
            <person name="Morett E."/>
            <person name="Gonzalez V."/>
            <person name="Portillo T."/>
            <person name="Ochoa-Leyva A."/>
            <person name="Jose M.V."/>
            <person name="Sciutto E."/>
            <person name="Landa A."/>
            <person name="Jimenez L."/>
            <person name="Valdes V."/>
            <person name="Carrero J.C."/>
            <person name="Larralde C."/>
            <person name="Morales-Montor J."/>
            <person name="Limon-Lason J."/>
            <person name="Soberon X."/>
            <person name="Laclette J.P."/>
        </authorList>
    </citation>
    <scope>NUCLEOTIDE SEQUENCE [LARGE SCALE GENOMIC DNA]</scope>
</reference>
<reference evidence="1" key="2">
    <citation type="submission" date="2015-11" db="EMBL/GenBank/DDBJ databases">
        <authorList>
            <person name="Zhang Y."/>
            <person name="Guo Z."/>
        </authorList>
    </citation>
    <scope>NUCLEOTIDE SEQUENCE</scope>
</reference>
<dbReference type="EMBL" id="LN902845">
    <property type="protein sequence ID" value="CUT99228.1"/>
    <property type="molecule type" value="Genomic_DNA"/>
</dbReference>
<protein>
    <submittedName>
        <fullName evidence="1">Regulator of nonsense transcripts 3A</fullName>
    </submittedName>
</protein>
<organism evidence="1 2">
    <name type="scientific">Echinococcus multilocularis</name>
    <name type="common">Fox tapeworm</name>
    <dbReference type="NCBI Taxonomy" id="6211"/>
    <lineage>
        <taxon>Eukaryota</taxon>
        <taxon>Metazoa</taxon>
        <taxon>Spiralia</taxon>
        <taxon>Lophotrochozoa</taxon>
        <taxon>Platyhelminthes</taxon>
        <taxon>Cestoda</taxon>
        <taxon>Eucestoda</taxon>
        <taxon>Cyclophyllidea</taxon>
        <taxon>Taeniidae</taxon>
        <taxon>Echinococcus</taxon>
    </lineage>
</organism>
<sequence length="168" mass="18058">MPPQWPNCPGELGCRCQEKVPARQLAVSDGHFRKRRSSSRNLVLAEAIAEAAFCPSIFQGKTQSSILMAAKSGGLTSRSCRSPPKRFWTSRIHILPEYSVVFGLRHAAVAIELSKFAGDGGGRGDADGLSRQKNCSSVDGGGTTSQVLKNTLDQTCSLALQTYSLETK</sequence>
<proteinExistence type="predicted"/>
<dbReference type="Proteomes" id="UP000017246">
    <property type="component" value="Unassembled WGS sequence"/>
</dbReference>
<keyword evidence="2" id="KW-1185">Reference proteome</keyword>
<accession>A0A0S4MM38</accession>